<dbReference type="PANTHER" id="PTHR11011">
    <property type="entry name" value="MALE STERILITY PROTEIN 2-RELATED"/>
    <property type="match status" value="1"/>
</dbReference>
<keyword evidence="1" id="KW-0443">Lipid metabolism</keyword>
<dbReference type="InterPro" id="IPR036291">
    <property type="entry name" value="NAD(P)-bd_dom_sf"/>
</dbReference>
<keyword evidence="1" id="KW-0444">Lipid biosynthesis</keyword>
<dbReference type="STRING" id="104452.A0A0L7LP18"/>
<protein>
    <recommendedName>
        <fullName evidence="1">Fatty acyl-CoA reductase</fullName>
        <ecNumber evidence="1">1.2.1.84</ecNumber>
    </recommendedName>
</protein>
<dbReference type="GO" id="GO:0035336">
    <property type="term" value="P:long-chain fatty-acyl-CoA metabolic process"/>
    <property type="evidence" value="ECO:0007669"/>
    <property type="project" value="TreeGrafter"/>
</dbReference>
<dbReference type="Proteomes" id="UP000037510">
    <property type="component" value="Unassembled WGS sequence"/>
</dbReference>
<evidence type="ECO:0000259" key="2">
    <source>
        <dbReference type="Pfam" id="PF07993"/>
    </source>
</evidence>
<evidence type="ECO:0000313" key="3">
    <source>
        <dbReference type="EMBL" id="KOB77187.1"/>
    </source>
</evidence>
<comment type="function">
    <text evidence="1">Catalyzes the reduction of fatty acyl-CoA to fatty alcohols.</text>
</comment>
<dbReference type="Pfam" id="PF07993">
    <property type="entry name" value="NAD_binding_4"/>
    <property type="match status" value="1"/>
</dbReference>
<proteinExistence type="inferred from homology"/>
<dbReference type="EMBL" id="JTDY01000435">
    <property type="protein sequence ID" value="KOB77187.1"/>
    <property type="molecule type" value="Genomic_DNA"/>
</dbReference>
<dbReference type="SUPFAM" id="SSF51735">
    <property type="entry name" value="NAD(P)-binding Rossmann-fold domains"/>
    <property type="match status" value="1"/>
</dbReference>
<reference evidence="3 4" key="1">
    <citation type="journal article" date="2015" name="Genome Biol. Evol.">
        <title>The genome of winter moth (Operophtera brumata) provides a genomic perspective on sexual dimorphism and phenology.</title>
        <authorList>
            <person name="Derks M.F."/>
            <person name="Smit S."/>
            <person name="Salis L."/>
            <person name="Schijlen E."/>
            <person name="Bossers A."/>
            <person name="Mateman C."/>
            <person name="Pijl A.S."/>
            <person name="de Ridder D."/>
            <person name="Groenen M.A."/>
            <person name="Visser M.E."/>
            <person name="Megens H.J."/>
        </authorList>
    </citation>
    <scope>NUCLEOTIDE SEQUENCE [LARGE SCALE GENOMIC DNA]</scope>
    <source>
        <strain evidence="3">WM2013NL</strain>
        <tissue evidence="3">Head and thorax</tissue>
    </source>
</reference>
<dbReference type="EC" id="1.2.1.84" evidence="1"/>
<dbReference type="GO" id="GO:0005777">
    <property type="term" value="C:peroxisome"/>
    <property type="evidence" value="ECO:0007669"/>
    <property type="project" value="TreeGrafter"/>
</dbReference>
<evidence type="ECO:0000256" key="1">
    <source>
        <dbReference type="RuleBase" id="RU363097"/>
    </source>
</evidence>
<evidence type="ECO:0000313" key="4">
    <source>
        <dbReference type="Proteomes" id="UP000037510"/>
    </source>
</evidence>
<dbReference type="AlphaFoldDB" id="A0A0L7LP18"/>
<feature type="domain" description="Thioester reductase (TE)" evidence="2">
    <location>
        <begin position="16"/>
        <end position="211"/>
    </location>
</feature>
<sequence>MTSEVNEWYRGRKVLVTGASGLMGKVLIEKLLYSVPDIGGIYALVRSKRGKTPETRLFSRIREEKPHVMKKLIPVAGDILYDNLGVEKNQLQQLYDEVSVVFHFAATLRLEAPLKEGLEMNTKGTLRVLDVARQMKSLVAFLHLSTAFCYPDYDRMPEKLELLAPSIYQKHPNSYTYSKRLAEALVRESYPALPAVIARPSIGMLHDTTTATRTPSGWLRRWYGRATPPFQRL</sequence>
<comment type="catalytic activity">
    <reaction evidence="1">
        <text>a long-chain fatty acyl-CoA + 2 NADPH + 2 H(+) = a long-chain primary fatty alcohol + 2 NADP(+) + CoA</text>
        <dbReference type="Rhea" id="RHEA:52716"/>
        <dbReference type="ChEBI" id="CHEBI:15378"/>
        <dbReference type="ChEBI" id="CHEBI:57287"/>
        <dbReference type="ChEBI" id="CHEBI:57783"/>
        <dbReference type="ChEBI" id="CHEBI:58349"/>
        <dbReference type="ChEBI" id="CHEBI:77396"/>
        <dbReference type="ChEBI" id="CHEBI:83139"/>
        <dbReference type="EC" id="1.2.1.84"/>
    </reaction>
</comment>
<accession>A0A0L7LP18</accession>
<comment type="similarity">
    <text evidence="1">Belongs to the fatty acyl-CoA reductase family.</text>
</comment>
<dbReference type="InterPro" id="IPR013120">
    <property type="entry name" value="FAR_NAD-bd"/>
</dbReference>
<dbReference type="GO" id="GO:0102965">
    <property type="term" value="F:alcohol-forming long-chain fatty acyl-CoA reductase activity"/>
    <property type="evidence" value="ECO:0007669"/>
    <property type="project" value="UniProtKB-EC"/>
</dbReference>
<gene>
    <name evidence="3" type="ORF">OBRU01_01710</name>
</gene>
<dbReference type="Gene3D" id="3.40.50.720">
    <property type="entry name" value="NAD(P)-binding Rossmann-like Domain"/>
    <property type="match status" value="1"/>
</dbReference>
<keyword evidence="1" id="KW-0560">Oxidoreductase</keyword>
<comment type="caution">
    <text evidence="3">The sequence shown here is derived from an EMBL/GenBank/DDBJ whole genome shotgun (WGS) entry which is preliminary data.</text>
</comment>
<keyword evidence="1" id="KW-0521">NADP</keyword>
<dbReference type="GO" id="GO:0080019">
    <property type="term" value="F:alcohol-forming very long-chain fatty acyl-CoA reductase activity"/>
    <property type="evidence" value="ECO:0007669"/>
    <property type="project" value="InterPro"/>
</dbReference>
<organism evidence="3 4">
    <name type="scientific">Operophtera brumata</name>
    <name type="common">Winter moth</name>
    <name type="synonym">Phalaena brumata</name>
    <dbReference type="NCBI Taxonomy" id="104452"/>
    <lineage>
        <taxon>Eukaryota</taxon>
        <taxon>Metazoa</taxon>
        <taxon>Ecdysozoa</taxon>
        <taxon>Arthropoda</taxon>
        <taxon>Hexapoda</taxon>
        <taxon>Insecta</taxon>
        <taxon>Pterygota</taxon>
        <taxon>Neoptera</taxon>
        <taxon>Endopterygota</taxon>
        <taxon>Lepidoptera</taxon>
        <taxon>Glossata</taxon>
        <taxon>Ditrysia</taxon>
        <taxon>Geometroidea</taxon>
        <taxon>Geometridae</taxon>
        <taxon>Larentiinae</taxon>
        <taxon>Operophtera</taxon>
    </lineage>
</organism>
<dbReference type="PANTHER" id="PTHR11011:SF12">
    <property type="entry name" value="FATTY ACYL-COA REDUCTASE"/>
    <property type="match status" value="1"/>
</dbReference>
<name>A0A0L7LP18_OPEBR</name>
<dbReference type="InterPro" id="IPR026055">
    <property type="entry name" value="FAR"/>
</dbReference>
<keyword evidence="4" id="KW-1185">Reference proteome</keyword>